<evidence type="ECO:0000313" key="3">
    <source>
        <dbReference type="EMBL" id="GBE58530.1"/>
    </source>
</evidence>
<dbReference type="Proteomes" id="UP000236319">
    <property type="component" value="Unassembled WGS sequence"/>
</dbReference>
<evidence type="ECO:0000256" key="2">
    <source>
        <dbReference type="SAM" id="SignalP"/>
    </source>
</evidence>
<feature type="compositionally biased region" description="Basic residues" evidence="1">
    <location>
        <begin position="287"/>
        <end position="302"/>
    </location>
</feature>
<dbReference type="EMBL" id="BDSA01000001">
    <property type="protein sequence ID" value="GBE58530.1"/>
    <property type="molecule type" value="Genomic_DNA"/>
</dbReference>
<reference evidence="3 4" key="1">
    <citation type="journal article" date="2017" name="BMC Genomics">
        <title>Whole-genome assembly of Babesia ovata and comparative genomics between closely related pathogens.</title>
        <authorList>
            <person name="Yamagishi J."/>
            <person name="Asada M."/>
            <person name="Hakimi H."/>
            <person name="Tanaka T.Q."/>
            <person name="Sugimoto C."/>
            <person name="Kawazu S."/>
        </authorList>
    </citation>
    <scope>NUCLEOTIDE SEQUENCE [LARGE SCALE GENOMIC DNA]</scope>
    <source>
        <strain evidence="3 4">Miyake</strain>
    </source>
</reference>
<proteinExistence type="predicted"/>
<protein>
    <submittedName>
        <fullName evidence="3">Uncharacterized protein</fullName>
    </submittedName>
</protein>
<accession>A0A2H6K6B7</accession>
<feature type="compositionally biased region" description="Basic and acidic residues" evidence="1">
    <location>
        <begin position="107"/>
        <end position="127"/>
    </location>
</feature>
<comment type="caution">
    <text evidence="3">The sequence shown here is derived from an EMBL/GenBank/DDBJ whole genome shotgun (WGS) entry which is preliminary data.</text>
</comment>
<keyword evidence="2" id="KW-0732">Signal</keyword>
<dbReference type="RefSeq" id="XP_028864773.1">
    <property type="nucleotide sequence ID" value="XM_029008940.1"/>
</dbReference>
<keyword evidence="4" id="KW-1185">Reference proteome</keyword>
<feature type="region of interest" description="Disordered" evidence="1">
    <location>
        <begin position="52"/>
        <end position="261"/>
    </location>
</feature>
<gene>
    <name evidence="3" type="ORF">BOVATA_000230</name>
</gene>
<feature type="chain" id="PRO_5014149722" evidence="2">
    <location>
        <begin position="24"/>
        <end position="313"/>
    </location>
</feature>
<dbReference type="GeneID" id="39872300"/>
<feature type="compositionally biased region" description="Basic and acidic residues" evidence="1">
    <location>
        <begin position="59"/>
        <end position="69"/>
    </location>
</feature>
<dbReference type="AlphaFoldDB" id="A0A2H6K6B7"/>
<dbReference type="OrthoDB" id="366442at2759"/>
<feature type="compositionally biased region" description="Basic and acidic residues" evidence="1">
    <location>
        <begin position="208"/>
        <end position="225"/>
    </location>
</feature>
<feature type="signal peptide" evidence="2">
    <location>
        <begin position="1"/>
        <end position="23"/>
    </location>
</feature>
<dbReference type="VEuPathDB" id="PiroplasmaDB:BOVATA_000230"/>
<evidence type="ECO:0000313" key="4">
    <source>
        <dbReference type="Proteomes" id="UP000236319"/>
    </source>
</evidence>
<feature type="region of interest" description="Disordered" evidence="1">
    <location>
        <begin position="284"/>
        <end position="313"/>
    </location>
</feature>
<evidence type="ECO:0000256" key="1">
    <source>
        <dbReference type="SAM" id="MobiDB-lite"/>
    </source>
</evidence>
<feature type="compositionally biased region" description="Basic and acidic residues" evidence="1">
    <location>
        <begin position="232"/>
        <end position="261"/>
    </location>
</feature>
<organism evidence="3 4">
    <name type="scientific">Babesia ovata</name>
    <dbReference type="NCBI Taxonomy" id="189622"/>
    <lineage>
        <taxon>Eukaryota</taxon>
        <taxon>Sar</taxon>
        <taxon>Alveolata</taxon>
        <taxon>Apicomplexa</taxon>
        <taxon>Aconoidasida</taxon>
        <taxon>Piroplasmida</taxon>
        <taxon>Babesiidae</taxon>
        <taxon>Babesia</taxon>
    </lineage>
</organism>
<sequence length="313" mass="34900">MNYGHKAAFLLFTVAWLGVTANAVWYCVTLKWAFEAPVDCFGRGLDSYGKCPPLPTPEKPSKGPSEQRTKKTAKSPRSYPPPDTYVNEHRGTTPSPPMSETIVSDPYVKKDYTPSRPEPSEADKYRGTEPYPPVIEKIVSGPDLKKEYTPSPSDTYANEHRGTEKSHPVVEKTVSDPDVKKEEKLSLPEPSETDKYRGLEQKPPAVKSVEDRDSVSKDLEEEKTLRPVIPPEKAKLPVKELGGESPDLVHKEIPKPTHEIPDPVEKTLKVVEPVPKVVPEVVVKKPGQAKKKKAKTKIPKRSVRPDGLSDDWQ</sequence>
<feature type="compositionally biased region" description="Basic and acidic residues" evidence="1">
    <location>
        <begin position="157"/>
        <end position="200"/>
    </location>
</feature>
<name>A0A2H6K6B7_9APIC</name>